<feature type="compositionally biased region" description="Polar residues" evidence="1">
    <location>
        <begin position="55"/>
        <end position="76"/>
    </location>
</feature>
<feature type="compositionally biased region" description="Polar residues" evidence="1">
    <location>
        <begin position="28"/>
        <end position="37"/>
    </location>
</feature>
<feature type="compositionally biased region" description="Polar residues" evidence="1">
    <location>
        <begin position="1"/>
        <end position="15"/>
    </location>
</feature>
<name>A0A067MK88_BOTB1</name>
<sequence length="193" mass="21843">MNQQYSTAGKSSLASSGRLPSKAPSPKESYNNHSPITFPQRRASDTLQVPKRSSRVSSDGGQRPPSRSTMASSAELSSFRDADRDSISECWESIDPHEYQEHLDVPICIYSPTRTTAPPQNGSLRLRTNRSHAPPEWRFGKVLDESYHPYAPLPNEEQPRSRTSMKRAVASVNQFRRQPKVAKLFRFPTIEWD</sequence>
<evidence type="ECO:0000313" key="3">
    <source>
        <dbReference type="Proteomes" id="UP000027195"/>
    </source>
</evidence>
<proteinExistence type="predicted"/>
<dbReference type="EMBL" id="KL198053">
    <property type="protein sequence ID" value="KDQ11976.1"/>
    <property type="molecule type" value="Genomic_DNA"/>
</dbReference>
<keyword evidence="3" id="KW-1185">Reference proteome</keyword>
<evidence type="ECO:0000313" key="2">
    <source>
        <dbReference type="EMBL" id="KDQ11976.1"/>
    </source>
</evidence>
<dbReference type="HOGENOM" id="CLU_1408529_0_0_1"/>
<dbReference type="InParanoid" id="A0A067MK88"/>
<gene>
    <name evidence="2" type="ORF">BOTBODRAFT_176755</name>
</gene>
<dbReference type="Proteomes" id="UP000027195">
    <property type="component" value="Unassembled WGS sequence"/>
</dbReference>
<feature type="region of interest" description="Disordered" evidence="1">
    <location>
        <begin position="1"/>
        <end position="80"/>
    </location>
</feature>
<dbReference type="AlphaFoldDB" id="A0A067MK88"/>
<reference evidence="3" key="1">
    <citation type="journal article" date="2014" name="Proc. Natl. Acad. Sci. U.S.A.">
        <title>Extensive sampling of basidiomycete genomes demonstrates inadequacy of the white-rot/brown-rot paradigm for wood decay fungi.</title>
        <authorList>
            <person name="Riley R."/>
            <person name="Salamov A.A."/>
            <person name="Brown D.W."/>
            <person name="Nagy L.G."/>
            <person name="Floudas D."/>
            <person name="Held B.W."/>
            <person name="Levasseur A."/>
            <person name="Lombard V."/>
            <person name="Morin E."/>
            <person name="Otillar R."/>
            <person name="Lindquist E.A."/>
            <person name="Sun H."/>
            <person name="LaButti K.M."/>
            <person name="Schmutz J."/>
            <person name="Jabbour D."/>
            <person name="Luo H."/>
            <person name="Baker S.E."/>
            <person name="Pisabarro A.G."/>
            <person name="Walton J.D."/>
            <person name="Blanchette R.A."/>
            <person name="Henrissat B."/>
            <person name="Martin F."/>
            <person name="Cullen D."/>
            <person name="Hibbett D.S."/>
            <person name="Grigoriev I.V."/>
        </authorList>
    </citation>
    <scope>NUCLEOTIDE SEQUENCE [LARGE SCALE GENOMIC DNA]</scope>
    <source>
        <strain evidence="3">FD-172 SS1</strain>
    </source>
</reference>
<accession>A0A067MK88</accession>
<organism evidence="2 3">
    <name type="scientific">Botryobasidium botryosum (strain FD-172 SS1)</name>
    <dbReference type="NCBI Taxonomy" id="930990"/>
    <lineage>
        <taxon>Eukaryota</taxon>
        <taxon>Fungi</taxon>
        <taxon>Dikarya</taxon>
        <taxon>Basidiomycota</taxon>
        <taxon>Agaricomycotina</taxon>
        <taxon>Agaricomycetes</taxon>
        <taxon>Cantharellales</taxon>
        <taxon>Botryobasidiaceae</taxon>
        <taxon>Botryobasidium</taxon>
    </lineage>
</organism>
<evidence type="ECO:0000256" key="1">
    <source>
        <dbReference type="SAM" id="MobiDB-lite"/>
    </source>
</evidence>
<protein>
    <submittedName>
        <fullName evidence="2">Uncharacterized protein</fullName>
    </submittedName>
</protein>